<dbReference type="Proteomes" id="UP000759103">
    <property type="component" value="Unassembled WGS sequence"/>
</dbReference>
<feature type="transmembrane region" description="Helical" evidence="1">
    <location>
        <begin position="72"/>
        <end position="89"/>
    </location>
</feature>
<organism evidence="2 3">
    <name type="scientific">Sphingomonas citri</name>
    <dbReference type="NCBI Taxonomy" id="2862499"/>
    <lineage>
        <taxon>Bacteria</taxon>
        <taxon>Pseudomonadati</taxon>
        <taxon>Pseudomonadota</taxon>
        <taxon>Alphaproteobacteria</taxon>
        <taxon>Sphingomonadales</taxon>
        <taxon>Sphingomonadaceae</taxon>
        <taxon>Sphingomonas</taxon>
    </lineage>
</organism>
<keyword evidence="1" id="KW-0472">Membrane</keyword>
<comment type="caution">
    <text evidence="2">The sequence shown here is derived from an EMBL/GenBank/DDBJ whole genome shotgun (WGS) entry which is preliminary data.</text>
</comment>
<keyword evidence="3" id="KW-1185">Reference proteome</keyword>
<sequence length="95" mass="10346">MLTLSTLAAALSIVTLSTSPLEWIGAGDDLMPGSRCAVLGARDPARPLLATLTLLPVVALLLCAWWRPRSRLCLLLGTATLLLWVYRFLLRHFGC</sequence>
<reference evidence="2 3" key="1">
    <citation type="submission" date="2021-07" db="EMBL/GenBank/DDBJ databases">
        <title>Sphingomonas sp.</title>
        <authorList>
            <person name="Feng G."/>
            <person name="Li J."/>
            <person name="Pan M."/>
        </authorList>
    </citation>
    <scope>NUCLEOTIDE SEQUENCE [LARGE SCALE GENOMIC DNA]</scope>
    <source>
        <strain evidence="2 3">RRHST34</strain>
    </source>
</reference>
<gene>
    <name evidence="2" type="ORF">KZ820_09700</name>
</gene>
<dbReference type="RefSeq" id="WP_219748414.1">
    <property type="nucleotide sequence ID" value="NZ_JAHXZN010000002.1"/>
</dbReference>
<evidence type="ECO:0000256" key="1">
    <source>
        <dbReference type="SAM" id="Phobius"/>
    </source>
</evidence>
<keyword evidence="1" id="KW-0812">Transmembrane</keyword>
<accession>A0ABS7BN66</accession>
<evidence type="ECO:0008006" key="4">
    <source>
        <dbReference type="Google" id="ProtNLM"/>
    </source>
</evidence>
<feature type="transmembrane region" description="Helical" evidence="1">
    <location>
        <begin position="48"/>
        <end position="65"/>
    </location>
</feature>
<dbReference type="EMBL" id="JAHXZN010000002">
    <property type="protein sequence ID" value="MBW6531006.1"/>
    <property type="molecule type" value="Genomic_DNA"/>
</dbReference>
<name>A0ABS7BN66_9SPHN</name>
<evidence type="ECO:0000313" key="3">
    <source>
        <dbReference type="Proteomes" id="UP000759103"/>
    </source>
</evidence>
<proteinExistence type="predicted"/>
<protein>
    <recommendedName>
        <fullName evidence="4">DUF2645 family protein</fullName>
    </recommendedName>
</protein>
<evidence type="ECO:0000313" key="2">
    <source>
        <dbReference type="EMBL" id="MBW6531006.1"/>
    </source>
</evidence>
<keyword evidence="1" id="KW-1133">Transmembrane helix</keyword>